<evidence type="ECO:0000313" key="3">
    <source>
        <dbReference type="Proteomes" id="UP000234845"/>
    </source>
</evidence>
<dbReference type="InterPro" id="IPR014820">
    <property type="entry name" value="PriCT_1"/>
</dbReference>
<proteinExistence type="predicted"/>
<protein>
    <recommendedName>
        <fullName evidence="1">Primase C-terminal 1 domain-containing protein</fullName>
    </recommendedName>
</protein>
<dbReference type="Proteomes" id="UP000234845">
    <property type="component" value="Unassembled WGS sequence"/>
</dbReference>
<dbReference type="Pfam" id="PF16793">
    <property type="entry name" value="RepB_primase"/>
    <property type="match status" value="1"/>
</dbReference>
<dbReference type="SUPFAM" id="SSF52540">
    <property type="entry name" value="P-loop containing nucleoside triphosphate hydrolases"/>
    <property type="match status" value="1"/>
</dbReference>
<keyword evidence="3" id="KW-1185">Reference proteome</keyword>
<dbReference type="InterPro" id="IPR039459">
    <property type="entry name" value="RepB-like_DNA_primase_dom"/>
</dbReference>
<evidence type="ECO:0000259" key="1">
    <source>
        <dbReference type="SMART" id="SM00942"/>
    </source>
</evidence>
<evidence type="ECO:0000313" key="2">
    <source>
        <dbReference type="EMBL" id="PLW82523.1"/>
    </source>
</evidence>
<dbReference type="Pfam" id="PF19263">
    <property type="entry name" value="DUF5906"/>
    <property type="match status" value="1"/>
</dbReference>
<gene>
    <name evidence="2" type="ORF">CWI75_12295</name>
</gene>
<dbReference type="Pfam" id="PF08708">
    <property type="entry name" value="PriCT_1"/>
    <property type="match status" value="1"/>
</dbReference>
<accession>A0A2N5Y2A3</accession>
<dbReference type="RefSeq" id="WP_101521775.1">
    <property type="nucleotide sequence ID" value="NZ_PKLZ01000008.1"/>
</dbReference>
<dbReference type="InterPro" id="IPR045455">
    <property type="entry name" value="NrS-1_pol-like_helicase"/>
</dbReference>
<name>A0A2N5Y2A3_9GAMM</name>
<dbReference type="OrthoDB" id="110640at2"/>
<dbReference type="Gene3D" id="3.30.70.1790">
    <property type="entry name" value="RepB DNA-primase, N-terminal domain"/>
    <property type="match status" value="1"/>
</dbReference>
<dbReference type="AlphaFoldDB" id="A0A2N5Y2A3"/>
<dbReference type="InterPro" id="IPR027417">
    <property type="entry name" value="P-loop_NTPase"/>
</dbReference>
<feature type="domain" description="Primase C-terminal 1" evidence="1">
    <location>
        <begin position="207"/>
        <end position="273"/>
    </location>
</feature>
<comment type="caution">
    <text evidence="2">The sequence shown here is derived from an EMBL/GenBank/DDBJ whole genome shotgun (WGS) entry which is preliminary data.</text>
</comment>
<organism evidence="2 3">
    <name type="scientific">Kineobactrum sediminis</name>
    <dbReference type="NCBI Taxonomy" id="1905677"/>
    <lineage>
        <taxon>Bacteria</taxon>
        <taxon>Pseudomonadati</taxon>
        <taxon>Pseudomonadota</taxon>
        <taxon>Gammaproteobacteria</taxon>
        <taxon>Cellvibrionales</taxon>
        <taxon>Halieaceae</taxon>
        <taxon>Kineobactrum</taxon>
    </lineage>
</organism>
<dbReference type="SMART" id="SM00942">
    <property type="entry name" value="PriCT_1"/>
    <property type="match status" value="1"/>
</dbReference>
<reference evidence="3" key="1">
    <citation type="submission" date="2017-11" db="EMBL/GenBank/DDBJ databases">
        <title>The draft genome sequence of Chromatocurvus sp. F02.</title>
        <authorList>
            <person name="Du Z.-J."/>
            <person name="Chang Y.-Q."/>
        </authorList>
    </citation>
    <scope>NUCLEOTIDE SEQUENCE [LARGE SCALE GENOMIC DNA]</scope>
    <source>
        <strain evidence="3">F02</strain>
    </source>
</reference>
<dbReference type="EMBL" id="PKLZ01000008">
    <property type="protein sequence ID" value="PLW82523.1"/>
    <property type="molecule type" value="Genomic_DNA"/>
</dbReference>
<sequence length="716" mass="79933">MSDAARFIDHLASNPGDTHTFQVIPLKAGQPRILHGTLSKVQDQLGQLNAAGMGIFACVNETDGKGRSAANITRVRSLFLDLDGPPLEPVLSAGLQPHMIVESSRGKWHAYYLVSDCNLDEFTTLQRRLAARFNGDPSVNDLPRIMRVPGYYHRKLDKVTGKLSEPFLTRIERLSHHPAYTVETITRGLELYEEPPEAASAASLPPFKPEQVYHDGQRTSALASYAGRLISQGCSDDEAVAILTDWNKTCCSPPLPTKKVQMTYASIKKTDARKRAEARVVPKEIAALNRDHAVVTVGGKTLVLRERERGVDFMGPSDFRNFYNNHQFEGKPLGSCWMSHPTRRSYSDITFDPSTTAANDDVYNLWRGLDVEPRSGDCSLFLEHLRVNICSGNDACYDYLLNWMAHLVQFPGKLPGVAVVMKGRQGTGKGVVALNFGRIFGNHFRHVTSREHLLGRFNGHLQNAVLVFADEVIWGGNKEQEGTLKTLITEPRRQYEQKYQGVIELGNYTRVIMATNSDWAVPAGLEERRFFVLQVADTHIQDHTYFATLQQQMDTGGREALLHELLSRDLSGVEIRQFPRTAALAEQKELSLSSVERWWLDVLDEGGIGPCDSSGNLESAAAFSAHRQNAWPAFAGSGRLHDYYLNNARKLGERYPCTLAIFGKKIKSFVNLSPTRPTVDGRRVKGYLMPTLSAARRQFEQALGQPHDWGEQDNDA</sequence>